<organism evidence="2 3">
    <name type="scientific">Algoriphagus zhangzhouensis</name>
    <dbReference type="NCBI Taxonomy" id="1073327"/>
    <lineage>
        <taxon>Bacteria</taxon>
        <taxon>Pseudomonadati</taxon>
        <taxon>Bacteroidota</taxon>
        <taxon>Cytophagia</taxon>
        <taxon>Cytophagales</taxon>
        <taxon>Cyclobacteriaceae</taxon>
        <taxon>Algoriphagus</taxon>
    </lineage>
</organism>
<name>A0A1M7ZHH1_9BACT</name>
<keyword evidence="1" id="KW-0732">Signal</keyword>
<evidence type="ECO:0000313" key="3">
    <source>
        <dbReference type="Proteomes" id="UP000184609"/>
    </source>
</evidence>
<feature type="signal peptide" evidence="1">
    <location>
        <begin position="1"/>
        <end position="21"/>
    </location>
</feature>
<accession>A0A1M7ZHH1</accession>
<gene>
    <name evidence="2" type="ORF">SAMN04488108_3374</name>
</gene>
<evidence type="ECO:0000313" key="2">
    <source>
        <dbReference type="EMBL" id="SHO64323.1"/>
    </source>
</evidence>
<dbReference type="OrthoDB" id="1399918at2"/>
<dbReference type="EMBL" id="FRXN01000005">
    <property type="protein sequence ID" value="SHO64323.1"/>
    <property type="molecule type" value="Genomic_DNA"/>
</dbReference>
<sequence length="351" mass="40709">MRLKYAYILLILLIISSSCNAIKPTVEEAKAFKSLNRINYPFAEIKNGDSPNTISDLLEAEEISTLENWKNSEGNPERLIKSECVGCSDEISGYFPVYKVKKGKFIHFGLKNSQGIQNLVFRKNGTFMNLFFMFEGYSQDQFNDKLQKQDLKEYEVIEGVYPIEIGKEKLIQELVEYNSFAGIGDWYESPFPTKIVFERLLREKRTDLPFKFVSGLYSIQGEDNKGEFKIINFFEPVFCANAVAFNENQSFESVTEGYYGNATFFLISLEEASEIEINIEPNDPNHKFQFSVFENDTFHTLEEYLNMDMAQFDSFLEPLEKGQYLIRVIHENSDFIEDPLYNLKISKVFTE</sequence>
<evidence type="ECO:0000256" key="1">
    <source>
        <dbReference type="SAM" id="SignalP"/>
    </source>
</evidence>
<dbReference type="PROSITE" id="PS51257">
    <property type="entry name" value="PROKAR_LIPOPROTEIN"/>
    <property type="match status" value="1"/>
</dbReference>
<proteinExistence type="predicted"/>
<protein>
    <submittedName>
        <fullName evidence="2">Uncharacterized protein</fullName>
    </submittedName>
</protein>
<feature type="chain" id="PRO_5012229873" evidence="1">
    <location>
        <begin position="22"/>
        <end position="351"/>
    </location>
</feature>
<dbReference type="STRING" id="1073327.SAMN04488108_3374"/>
<dbReference type="Proteomes" id="UP000184609">
    <property type="component" value="Unassembled WGS sequence"/>
</dbReference>
<dbReference type="RefSeq" id="WP_073572988.1">
    <property type="nucleotide sequence ID" value="NZ_FRXN01000005.1"/>
</dbReference>
<reference evidence="3" key="1">
    <citation type="submission" date="2016-12" db="EMBL/GenBank/DDBJ databases">
        <authorList>
            <person name="Varghese N."/>
            <person name="Submissions S."/>
        </authorList>
    </citation>
    <scope>NUCLEOTIDE SEQUENCE [LARGE SCALE GENOMIC DNA]</scope>
    <source>
        <strain evidence="3">DSM 25035</strain>
    </source>
</reference>
<dbReference type="AlphaFoldDB" id="A0A1M7ZHH1"/>
<keyword evidence="3" id="KW-1185">Reference proteome</keyword>